<feature type="compositionally biased region" description="Basic and acidic residues" evidence="1">
    <location>
        <begin position="9"/>
        <end position="18"/>
    </location>
</feature>
<keyword evidence="3" id="KW-1185">Reference proteome</keyword>
<feature type="compositionally biased region" description="Polar residues" evidence="1">
    <location>
        <begin position="538"/>
        <end position="554"/>
    </location>
</feature>
<dbReference type="Proteomes" id="UP000019377">
    <property type="component" value="Unassembled WGS sequence"/>
</dbReference>
<feature type="compositionally biased region" description="Polar residues" evidence="1">
    <location>
        <begin position="99"/>
        <end position="108"/>
    </location>
</feature>
<dbReference type="HOGENOM" id="CLU_264448_0_0_1"/>
<dbReference type="EMBL" id="KI545857">
    <property type="protein sequence ID" value="EST08633.1"/>
    <property type="molecule type" value="Genomic_DNA"/>
</dbReference>
<dbReference type="eggNOG" id="ENOG502RBHU">
    <property type="taxonomic scope" value="Eukaryota"/>
</dbReference>
<protein>
    <submittedName>
        <fullName evidence="2">Uncharacterized protein</fullName>
    </submittedName>
</protein>
<sequence length="1128" mass="121175">MSSFYNSRKSFDTSDRGFTRSPFFSGKTSSPQNELTGGAPLHAMMVPGVAVPSSEQTTSEKPSSKFQAFIGSKRAKSTASPPKKDSRIIWADQIRKASPTAQPLTYTKASDRLAMAAPPASPPADASPPRPRGGMLRKASLDLLRSSPDTGRSTTPLPPADRRPSISGGLLRKASLDLLRSSPDTGRSTTPLPNISSPIMTSSTLTASPAMSSRPLPRRSMDASWSPGGPPSIADTYSVRSRRDSLASSIDLDPAVLRTPTISDNQWQAQVQQDRAAFLAEYGLDQDDHESDTDGSVYSNDDDASVSLPSFNLCPPNTLQEYEMPPPVFQRLDADLLSVNDHGDGMNGTGRFMPEGRLLPPLEIASLPREKEEMIRKSRARLISPRTFKKAFSIKRRGSDDSPSADSTPSLTHSSSDEASKSSDASVPPRMPGLGDREAQRRFSDPSSEEGPTTPTAPSMPMPLFNDALDKDTSMSPVFSSKAASFTSESSRGVSSLSSSSSKRHRVGTPGLTKTASSLSKAGSAATIDPHFARVQTRARSNGSIISQTPSDAPSSNGRRSTRKSGKSGRTRITDSMPSFAHFGSALQVPAVSSQRRPSTRSTSSEDSHSNASSSSNFDKVSGGSSDDGTVASSVHSVSSSPVKGVLRKRSPSSADSSVSASKKEVSFELPASVDIETVDEIQEETEVLEHEQKQRSRLALPPMKLQVPKSDVVEDVQAAGQSQNDIDITCFLSTFGANVKSVESLEVLDNIHAGASDWPRREDWNSLPAYLVAYATTFLSAYTDDSATLVYSDARLAKDTTVSAPSAMSQNPLFASIVRSIYRIASWEQPAVSAGVSSAYAYTWSQGKLAGVGSVGLALLAAVQSSSQQDSTVDAKELGEAYSQIASVLLGSDHTRERVRNLMLSRSPKASLRVILCLTALLCGVHRFGSGLIFSLPGLFVGLALFVWLPAILCQPSWAPEWLKQGNPLDALLLYDVPTDTQHAILTMRRRAASGEQLVHREAKEGLTPTDFDHRVSQQDLLHAGDVLDGAFFGTHEGKQGHLVVLPSRVVFRALTAPVEVVSLRDALKHECRISFDARLEKVVGLTKVGTGLEMRLKNGQTCTVENVQSRDEAFNRLLALAPQRWH</sequence>
<feature type="compositionally biased region" description="Low complexity" evidence="1">
    <location>
        <begin position="652"/>
        <end position="661"/>
    </location>
</feature>
<dbReference type="PANTHER" id="PTHR37402">
    <property type="entry name" value="GRAM DOMAIN-CONTAINING PROTEIN 4"/>
    <property type="match status" value="1"/>
</dbReference>
<feature type="compositionally biased region" description="Low complexity" evidence="1">
    <location>
        <begin position="452"/>
        <end position="463"/>
    </location>
</feature>
<dbReference type="PANTHER" id="PTHR37402:SF1">
    <property type="entry name" value="GRAM DOMAIN-CONTAINING PROTEIN 4"/>
    <property type="match status" value="1"/>
</dbReference>
<feature type="compositionally biased region" description="Low complexity" evidence="1">
    <location>
        <begin position="401"/>
        <end position="410"/>
    </location>
</feature>
<feature type="compositionally biased region" description="Polar residues" evidence="1">
    <location>
        <begin position="512"/>
        <end position="521"/>
    </location>
</feature>
<proteinExistence type="predicted"/>
<feature type="compositionally biased region" description="Polar residues" evidence="1">
    <location>
        <begin position="182"/>
        <end position="211"/>
    </location>
</feature>
<feature type="compositionally biased region" description="Low complexity" evidence="1">
    <location>
        <begin position="593"/>
        <end position="603"/>
    </location>
</feature>
<organism evidence="2 3">
    <name type="scientific">Kalmanozyma brasiliensis (strain GHG001)</name>
    <name type="common">Yeast</name>
    <name type="synonym">Pseudozyma brasiliensis</name>
    <dbReference type="NCBI Taxonomy" id="1365824"/>
    <lineage>
        <taxon>Eukaryota</taxon>
        <taxon>Fungi</taxon>
        <taxon>Dikarya</taxon>
        <taxon>Basidiomycota</taxon>
        <taxon>Ustilaginomycotina</taxon>
        <taxon>Ustilaginomycetes</taxon>
        <taxon>Ustilaginales</taxon>
        <taxon>Ustilaginaceae</taxon>
        <taxon>Kalmanozyma</taxon>
    </lineage>
</organism>
<feature type="compositionally biased region" description="Basic and acidic residues" evidence="1">
    <location>
        <begin position="435"/>
        <end position="444"/>
    </location>
</feature>
<feature type="region of interest" description="Disordered" evidence="1">
    <location>
        <begin position="393"/>
        <end position="664"/>
    </location>
</feature>
<feature type="compositionally biased region" description="Pro residues" evidence="1">
    <location>
        <begin position="119"/>
        <end position="131"/>
    </location>
</feature>
<dbReference type="OMA" id="IASWEQP"/>
<feature type="compositionally biased region" description="Basic residues" evidence="1">
    <location>
        <begin position="560"/>
        <end position="570"/>
    </location>
</feature>
<dbReference type="AlphaFoldDB" id="V5EY77"/>
<accession>V5EY77</accession>
<feature type="compositionally biased region" description="Polar residues" evidence="1">
    <location>
        <begin position="617"/>
        <end position="628"/>
    </location>
</feature>
<reference evidence="3" key="1">
    <citation type="journal article" date="2013" name="Genome Announc.">
        <title>Draft genome sequence of Pseudozyma brasiliensis sp. nov. strain GHG001, a high producer of endo-1,4-xylanase isolated from an insect pest of sugarcane.</title>
        <authorList>
            <person name="Oliveira J.V.D.C."/>
            <person name="dos Santos R.A.C."/>
            <person name="Borges T.A."/>
            <person name="Riano-Pachon D.M."/>
            <person name="Goldman G.H."/>
        </authorList>
    </citation>
    <scope>NUCLEOTIDE SEQUENCE [LARGE SCALE GENOMIC DNA]</scope>
    <source>
        <strain evidence="3">GHG001</strain>
    </source>
</reference>
<feature type="region of interest" description="Disordered" evidence="1">
    <location>
        <begin position="1"/>
        <end position="237"/>
    </location>
</feature>
<dbReference type="STRING" id="1365824.V5EY77"/>
<feature type="compositionally biased region" description="Low complexity" evidence="1">
    <location>
        <begin position="631"/>
        <end position="645"/>
    </location>
</feature>
<feature type="compositionally biased region" description="Polar residues" evidence="1">
    <location>
        <begin position="53"/>
        <end position="66"/>
    </location>
</feature>
<dbReference type="GO" id="GO:0006915">
    <property type="term" value="P:apoptotic process"/>
    <property type="evidence" value="ECO:0007669"/>
    <property type="project" value="InterPro"/>
</dbReference>
<feature type="compositionally biased region" description="Polar residues" evidence="1">
    <location>
        <begin position="26"/>
        <end position="35"/>
    </location>
</feature>
<dbReference type="InterPro" id="IPR037847">
    <property type="entry name" value="GRAMDC4"/>
</dbReference>
<feature type="compositionally biased region" description="Low complexity" evidence="1">
    <location>
        <begin position="479"/>
        <end position="501"/>
    </location>
</feature>
<evidence type="ECO:0000313" key="3">
    <source>
        <dbReference type="Proteomes" id="UP000019377"/>
    </source>
</evidence>
<dbReference type="OrthoDB" id="1708389at2759"/>
<gene>
    <name evidence="2" type="ORF">PSEUBRA_SCAF15g05636</name>
</gene>
<name>V5EY77_KALBG</name>
<evidence type="ECO:0000313" key="2">
    <source>
        <dbReference type="EMBL" id="EST08633.1"/>
    </source>
</evidence>
<evidence type="ECO:0000256" key="1">
    <source>
        <dbReference type="SAM" id="MobiDB-lite"/>
    </source>
</evidence>